<dbReference type="PANTHER" id="PTHR37294:SF1">
    <property type="entry name" value="3'-5' EXORIBONUCLEASE YHAM"/>
    <property type="match status" value="1"/>
</dbReference>
<dbReference type="GO" id="GO:0031125">
    <property type="term" value="P:rRNA 3'-end processing"/>
    <property type="evidence" value="ECO:0007669"/>
    <property type="project" value="TreeGrafter"/>
</dbReference>
<dbReference type="InterPro" id="IPR006674">
    <property type="entry name" value="HD_domain"/>
</dbReference>
<dbReference type="EMBL" id="SORI01000011">
    <property type="protein sequence ID" value="TDY59704.1"/>
    <property type="molecule type" value="Genomic_DNA"/>
</dbReference>
<dbReference type="PANTHER" id="PTHR37294">
    <property type="entry name" value="3'-5' EXORIBONUCLEASE YHAM"/>
    <property type="match status" value="1"/>
</dbReference>
<keyword evidence="4" id="KW-1185">Reference proteome</keyword>
<accession>A0A4R8M3X1</accession>
<dbReference type="RefSeq" id="WP_133957856.1">
    <property type="nucleotide sequence ID" value="NZ_SORI01000011.1"/>
</dbReference>
<dbReference type="InterPro" id="IPR003607">
    <property type="entry name" value="HD/PDEase_dom"/>
</dbReference>
<evidence type="ECO:0000259" key="2">
    <source>
        <dbReference type="PROSITE" id="PS51831"/>
    </source>
</evidence>
<dbReference type="SMART" id="SM00471">
    <property type="entry name" value="HDc"/>
    <property type="match status" value="1"/>
</dbReference>
<feature type="domain" description="HD" evidence="2">
    <location>
        <begin position="191"/>
        <end position="314"/>
    </location>
</feature>
<dbReference type="InterPro" id="IPR006675">
    <property type="entry name" value="HDIG_dom"/>
</dbReference>
<dbReference type="AlphaFoldDB" id="A0A4R8M3X1"/>
<dbReference type="SUPFAM" id="SSF109604">
    <property type="entry name" value="HD-domain/PDEase-like"/>
    <property type="match status" value="1"/>
</dbReference>
<dbReference type="Proteomes" id="UP000295066">
    <property type="component" value="Unassembled WGS sequence"/>
</dbReference>
<dbReference type="CDD" id="cd00077">
    <property type="entry name" value="HDc"/>
    <property type="match status" value="1"/>
</dbReference>
<dbReference type="GO" id="GO:0016787">
    <property type="term" value="F:hydrolase activity"/>
    <property type="evidence" value="ECO:0007669"/>
    <property type="project" value="UniProtKB-KW"/>
</dbReference>
<gene>
    <name evidence="3" type="ORF">C8D99_11138</name>
</gene>
<name>A0A4R8M3X1_9BACT</name>
<dbReference type="Gene3D" id="1.10.3210.10">
    <property type="entry name" value="Hypothetical protein af1432"/>
    <property type="match status" value="1"/>
</dbReference>
<organism evidence="3 4">
    <name type="scientific">Aminivibrio pyruvatiphilus</name>
    <dbReference type="NCBI Taxonomy" id="1005740"/>
    <lineage>
        <taxon>Bacteria</taxon>
        <taxon>Thermotogati</taxon>
        <taxon>Synergistota</taxon>
        <taxon>Synergistia</taxon>
        <taxon>Synergistales</taxon>
        <taxon>Aminobacteriaceae</taxon>
        <taxon>Aminivibrio</taxon>
    </lineage>
</organism>
<protein>
    <submittedName>
        <fullName evidence="3">3'-5' exoribonuclease</fullName>
    </submittedName>
</protein>
<sequence>MTIRGDGVEEQRLSKTGEIRRMAKDDRFKVLGVVSRASVRKDKNGKNYWDIALMDDEGIIEGKIWGNSRWWDKSGDGQVEVQDPAESSVFGELVGKTLGLAGQVTEFKGQLQYNFNAVYFLNQEKFPPHQFVQRSPIDQDTLEKEFFDLLGSCGGQVEAFLRYVFFERKLWDRFKDWPAAVAHHHAYVGGLLEHTIAVARTARSLAGTYSESGYEISVPVAVAGALLHDLGKMDSYRLVPAPEMTVVGTVIDHIVLGYSTFAALARDFGLEERLFLAIGHILVSHHGCREFGSPVLPATPEAMAVSAADELDFRLFCWKNSVEKMEDGKEITDYNVSAQRRFWKWEQGNGA</sequence>
<dbReference type="NCBIfam" id="TIGR00277">
    <property type="entry name" value="HDIG"/>
    <property type="match status" value="1"/>
</dbReference>
<evidence type="ECO:0000256" key="1">
    <source>
        <dbReference type="ARBA" id="ARBA00022801"/>
    </source>
</evidence>
<comment type="caution">
    <text evidence="3">The sequence shown here is derived from an EMBL/GenBank/DDBJ whole genome shotgun (WGS) entry which is preliminary data.</text>
</comment>
<dbReference type="PROSITE" id="PS51831">
    <property type="entry name" value="HD"/>
    <property type="match status" value="1"/>
</dbReference>
<reference evidence="3 4" key="1">
    <citation type="submission" date="2019-03" db="EMBL/GenBank/DDBJ databases">
        <title>Genomic Encyclopedia of Type Strains, Phase IV (KMG-IV): sequencing the most valuable type-strain genomes for metagenomic binning, comparative biology and taxonomic classification.</title>
        <authorList>
            <person name="Goeker M."/>
        </authorList>
    </citation>
    <scope>NUCLEOTIDE SEQUENCE [LARGE SCALE GENOMIC DNA]</scope>
    <source>
        <strain evidence="3 4">DSM 25964</strain>
    </source>
</reference>
<evidence type="ECO:0000313" key="4">
    <source>
        <dbReference type="Proteomes" id="UP000295066"/>
    </source>
</evidence>
<dbReference type="Pfam" id="PF01966">
    <property type="entry name" value="HD"/>
    <property type="match status" value="1"/>
</dbReference>
<proteinExistence type="predicted"/>
<evidence type="ECO:0000313" key="3">
    <source>
        <dbReference type="EMBL" id="TDY59704.1"/>
    </source>
</evidence>
<dbReference type="OrthoDB" id="9778453at2"/>
<dbReference type="InterPro" id="IPR050798">
    <property type="entry name" value="YhaM_exoribonuc/phosphodiest"/>
</dbReference>
<keyword evidence="1" id="KW-0378">Hydrolase</keyword>